<reference evidence="1 2" key="1">
    <citation type="submission" date="2016-10" db="EMBL/GenBank/DDBJ databases">
        <authorList>
            <person name="de Groot N.N."/>
        </authorList>
    </citation>
    <scope>NUCLEOTIDE SEQUENCE [LARGE SCALE GENOMIC DNA]</scope>
    <source>
        <strain evidence="1 2">DSM 44892</strain>
    </source>
</reference>
<dbReference type="GO" id="GO:0016747">
    <property type="term" value="F:acyltransferase activity, transferring groups other than amino-acyl groups"/>
    <property type="evidence" value="ECO:0007669"/>
    <property type="project" value="TreeGrafter"/>
</dbReference>
<dbReference type="AlphaFoldDB" id="A0A1G8GXS5"/>
<dbReference type="InterPro" id="IPR029058">
    <property type="entry name" value="AB_hydrolase_fold"/>
</dbReference>
<evidence type="ECO:0000313" key="2">
    <source>
        <dbReference type="Proteomes" id="UP000183263"/>
    </source>
</evidence>
<dbReference type="PANTHER" id="PTHR48098">
    <property type="entry name" value="ENTEROCHELIN ESTERASE-RELATED"/>
    <property type="match status" value="1"/>
</dbReference>
<dbReference type="SUPFAM" id="SSF53474">
    <property type="entry name" value="alpha/beta-Hydrolases"/>
    <property type="match status" value="1"/>
</dbReference>
<organism evidence="1 2">
    <name type="scientific">Rhodococcus triatomae</name>
    <dbReference type="NCBI Taxonomy" id="300028"/>
    <lineage>
        <taxon>Bacteria</taxon>
        <taxon>Bacillati</taxon>
        <taxon>Actinomycetota</taxon>
        <taxon>Actinomycetes</taxon>
        <taxon>Mycobacteriales</taxon>
        <taxon>Nocardiaceae</taxon>
        <taxon>Rhodococcus</taxon>
    </lineage>
</organism>
<sequence>MNPARRRPALVWLLTAVLTAAAWLVPLTDPPAADARVTRIDVFSPSMNRWIANDVITPATGAPTPTFYLLTGIGGGEDGISWFNNSHVRDFFAGENVTVVLPVGGAFSMYTDWIADDPVLGRNSWQTYLTRELPAAVEQRFPSTGLRAIGGVSMSGGPALDLAIQAPGFYRAAASYSGCPMTSGPLGEAIVRSMVEVGGRGNAANMWGPFGAPLWTVHDPMANAARLHGVEVFVSAASGWPGPIDNHDPGFVVPQTIGGAAVEALAAACTGLFELRLRSLGVPATFRYYPEGSHSWGLFEAELRDSWPLIARAIGA</sequence>
<accession>A0A1G8GXS5</accession>
<dbReference type="EMBL" id="FNDN01000004">
    <property type="protein sequence ID" value="SDH99198.1"/>
    <property type="molecule type" value="Genomic_DNA"/>
</dbReference>
<dbReference type="GO" id="GO:0016787">
    <property type="term" value="F:hydrolase activity"/>
    <property type="evidence" value="ECO:0007669"/>
    <property type="project" value="UniProtKB-KW"/>
</dbReference>
<gene>
    <name evidence="1" type="ORF">SAMN05444695_104240</name>
</gene>
<keyword evidence="2" id="KW-1185">Reference proteome</keyword>
<dbReference type="RefSeq" id="WP_072737254.1">
    <property type="nucleotide sequence ID" value="NZ_CP048813.1"/>
</dbReference>
<dbReference type="Gene3D" id="3.40.50.1820">
    <property type="entry name" value="alpha/beta hydrolase"/>
    <property type="match status" value="1"/>
</dbReference>
<dbReference type="Pfam" id="PF00756">
    <property type="entry name" value="Esterase"/>
    <property type="match status" value="1"/>
</dbReference>
<dbReference type="OrthoDB" id="4510758at2"/>
<dbReference type="InterPro" id="IPR050583">
    <property type="entry name" value="Mycobacterial_A85_antigen"/>
</dbReference>
<proteinExistence type="predicted"/>
<keyword evidence="1" id="KW-0378">Hydrolase</keyword>
<protein>
    <submittedName>
        <fullName evidence="1">S-formylglutathione hydrolase FrmB</fullName>
    </submittedName>
</protein>
<evidence type="ECO:0000313" key="1">
    <source>
        <dbReference type="EMBL" id="SDH99198.1"/>
    </source>
</evidence>
<dbReference type="PANTHER" id="PTHR48098:SF1">
    <property type="entry name" value="DIACYLGLYCEROL ACYLTRANSFERASE_MYCOLYLTRANSFERASE AG85A"/>
    <property type="match status" value="1"/>
</dbReference>
<dbReference type="InterPro" id="IPR000801">
    <property type="entry name" value="Esterase-like"/>
</dbReference>
<dbReference type="Proteomes" id="UP000183263">
    <property type="component" value="Unassembled WGS sequence"/>
</dbReference>
<name>A0A1G8GXS5_9NOCA</name>